<evidence type="ECO:0000256" key="4">
    <source>
        <dbReference type="ARBA" id="ARBA00022490"/>
    </source>
</evidence>
<evidence type="ECO:0000259" key="17">
    <source>
        <dbReference type="Pfam" id="PF24656"/>
    </source>
</evidence>
<evidence type="ECO:0000256" key="11">
    <source>
        <dbReference type="ARBA" id="ARBA00023273"/>
    </source>
</evidence>
<dbReference type="Pfam" id="PF24656">
    <property type="entry name" value="CEPT76_peptidase"/>
    <property type="match status" value="1"/>
</dbReference>
<feature type="domain" description="CEP76/DRC7 peptidase-like" evidence="17">
    <location>
        <begin position="343"/>
        <end position="413"/>
    </location>
</feature>
<evidence type="ECO:0000256" key="15">
    <source>
        <dbReference type="SAM" id="MobiDB-lite"/>
    </source>
</evidence>
<dbReference type="InterPro" id="IPR056292">
    <property type="entry name" value="DRC7_C"/>
</dbReference>
<protein>
    <recommendedName>
        <fullName evidence="3">Dynein regulatory complex subunit 7</fullName>
    </recommendedName>
    <alternativeName>
        <fullName evidence="12">Coiled-coil domain-containing protein 135</fullName>
    </alternativeName>
    <alternativeName>
        <fullName evidence="13">Coiled-coil domain-containing protein lobo homolog</fullName>
    </alternativeName>
</protein>
<evidence type="ECO:0000256" key="13">
    <source>
        <dbReference type="ARBA" id="ARBA00031733"/>
    </source>
</evidence>
<dbReference type="InterPro" id="IPR038765">
    <property type="entry name" value="Papain-like_cys_pep_sf"/>
</dbReference>
<dbReference type="Pfam" id="PF24667">
    <property type="entry name" value="MORN_DRC7"/>
    <property type="match status" value="1"/>
</dbReference>
<evidence type="ECO:0000256" key="10">
    <source>
        <dbReference type="ARBA" id="ARBA00023212"/>
    </source>
</evidence>
<evidence type="ECO:0000256" key="14">
    <source>
        <dbReference type="SAM" id="Coils"/>
    </source>
</evidence>
<evidence type="ECO:0000259" key="16">
    <source>
        <dbReference type="Pfam" id="PF01841"/>
    </source>
</evidence>
<reference evidence="20 22" key="1">
    <citation type="journal article" date="2013" name="Curr. Biol.">
        <title>Shared signatures of parasitism and phylogenomics unite Cryptomycota and microsporidia.</title>
        <authorList>
            <person name="James T.Y."/>
            <person name="Pelin A."/>
            <person name="Bonen L."/>
            <person name="Ahrendt S."/>
            <person name="Sain D."/>
            <person name="Corradi N."/>
            <person name="Stajich J.E."/>
        </authorList>
    </citation>
    <scope>NUCLEOTIDE SEQUENCE [LARGE SCALE GENOMIC DNA]</scope>
    <source>
        <strain evidence="20 22">CSF55</strain>
        <strain evidence="20 22">CSF55</strain>
    </source>
</reference>
<keyword evidence="22" id="KW-1185">Reference proteome</keyword>
<dbReference type="Pfam" id="PF01841">
    <property type="entry name" value="Transglut_core"/>
    <property type="match status" value="1"/>
</dbReference>
<organism evidence="20 22">
    <name type="scientific">Rozella allomycis (strain CSF55)</name>
    <dbReference type="NCBI Taxonomy" id="988480"/>
    <lineage>
        <taxon>Eukaryota</taxon>
        <taxon>Fungi</taxon>
        <taxon>Fungi incertae sedis</taxon>
        <taxon>Cryptomycota</taxon>
        <taxon>Cryptomycota incertae sedis</taxon>
        <taxon>Rozella</taxon>
    </lineage>
</organism>
<evidence type="ECO:0000256" key="7">
    <source>
        <dbReference type="ARBA" id="ARBA00022871"/>
    </source>
</evidence>
<dbReference type="OrthoDB" id="10262874at2759"/>
<evidence type="ECO:0000313" key="21">
    <source>
        <dbReference type="EMBL" id="RKP20505.1"/>
    </source>
</evidence>
<dbReference type="AlphaFoldDB" id="A0A075AV78"/>
<dbReference type="SUPFAM" id="SSF54001">
    <property type="entry name" value="Cysteine proteinases"/>
    <property type="match status" value="1"/>
</dbReference>
<keyword evidence="10" id="KW-0206">Cytoskeleton</keyword>
<dbReference type="InterPro" id="IPR056291">
    <property type="entry name" value="MORN_DRC7"/>
</dbReference>
<keyword evidence="9" id="KW-0969">Cilium</keyword>
<feature type="coiled-coil region" evidence="14">
    <location>
        <begin position="299"/>
        <end position="331"/>
    </location>
</feature>
<feature type="coiled-coil region" evidence="14">
    <location>
        <begin position="814"/>
        <end position="855"/>
    </location>
</feature>
<dbReference type="InterPro" id="IPR033551">
    <property type="entry name" value="DRC7/lobo"/>
</dbReference>
<name>A0A075AV78_ROZAC</name>
<evidence type="ECO:0000256" key="6">
    <source>
        <dbReference type="ARBA" id="ARBA00022846"/>
    </source>
</evidence>
<gene>
    <name evidence="20" type="ORF">O9G_001834</name>
    <name evidence="21" type="ORF">ROZALSC1DRAFT_28010</name>
</gene>
<evidence type="ECO:0000313" key="23">
    <source>
        <dbReference type="Proteomes" id="UP000281549"/>
    </source>
</evidence>
<dbReference type="GO" id="GO:0031514">
    <property type="term" value="C:motile cilium"/>
    <property type="evidence" value="ECO:0007669"/>
    <property type="project" value="TreeGrafter"/>
</dbReference>
<evidence type="ECO:0000259" key="18">
    <source>
        <dbReference type="Pfam" id="PF24667"/>
    </source>
</evidence>
<dbReference type="Pfam" id="PF24671">
    <property type="entry name" value="DRC7_C"/>
    <property type="match status" value="1"/>
</dbReference>
<dbReference type="Proteomes" id="UP000281549">
    <property type="component" value="Unassembled WGS sequence"/>
</dbReference>
<evidence type="ECO:0000256" key="12">
    <source>
        <dbReference type="ARBA" id="ARBA00031627"/>
    </source>
</evidence>
<sequence>MDREEQTEMNQGQSEHELLEQSTTPNMMADQQLQNEVNPEQKEIAESDPTEESLAVNPTALESTNEKVINKEEESELPLSKSQDEYFQMVKEVLTADPSKCNPSYSSNSQKEGEVLDIVENFVRQYKQLYPHRKDLFLIMKNEFNINKFVCSTIRPTSLPYKDLYDYRECAKFVADYLSYEPLDPPYDLPEKLPSPTFTLKVQSGNCFDYSVLLASLLRGVGYDAYVVSGYATKDITLIDDSKIFENVRDEVSSRLYANIWDESKDLETFLEDKNDNKENLSANKYKLKPPKQLKSDFIVKQNEKLSKIRKEQEEKQLREREEELARQKSLREQDDLRGLRIHCWVLLLAGKREIAESLFIEPTTGKTYPLDHSAYLGVESVFSNLNYWVNMQVCIDGLKGVSFDLGDNTKWEFLFLENSQPGITFNTNLRSKENEANMSDDEDENNLVSNEVDLPPSWVDPLEIPQERYEARCPTGRKVAYYQNAITETYGDYFRKDGMIFRVIRFSDEEKKKKSVIEEFFSKRKDKLVKRQRNMETMEIIEFFERGRLHALRRQVIMNSKMKEMHFYASARHDGLLKRIETPRKTIEHFQDRDDLLIYRSVTFEENPETNSRGEMIKITEKFSQKPDASPLENIYKKSFFLKEEKIRVSFYLQKDKIVRSYIDVRKPPTEQNQKLNINDLVTFYDIDPYAVPPKKQYLYSLILQLIKAEQQCLLAVHLAEKELQEIIESRNSEEKDVQLTISVYDRIRGKNDQTLFDSNHRLSLKKDKEDPFHIQGPNKLDYLSPFLVSYNTSSLTKDDAMAVKDSALKSLKERLIEKANIIQKRLDEETNALQKAQQSYQKNQDNMSLEETESYMSFCKESMFRIQILEKRLAKHKESAPERYVNLDKKLKNDPRLISLVN</sequence>
<reference evidence="21" key="3">
    <citation type="submission" date="2018-08" db="EMBL/GenBank/DDBJ databases">
        <title>Leveraging single-cell genomics to expand the Fungal Tree of Life.</title>
        <authorList>
            <consortium name="DOE Joint Genome Institute"/>
            <person name="Ahrendt S.R."/>
            <person name="Quandt C.A."/>
            <person name="Ciobanu D."/>
            <person name="Clum A."/>
            <person name="Salamov A."/>
            <person name="Andreopoulos B."/>
            <person name="Cheng J.-F."/>
            <person name="Woyke T."/>
            <person name="Pelin A."/>
            <person name="Henrissat B."/>
            <person name="Reynolds N."/>
            <person name="Benny G.L."/>
            <person name="Smith M.E."/>
            <person name="James T.Y."/>
            <person name="Grigoriev I.V."/>
        </authorList>
    </citation>
    <scope>NUCLEOTIDE SEQUENCE</scope>
    <source>
        <strain evidence="21">CSF55</strain>
    </source>
</reference>
<evidence type="ECO:0000256" key="3">
    <source>
        <dbReference type="ARBA" id="ARBA00021303"/>
    </source>
</evidence>
<dbReference type="EMBL" id="KE560971">
    <property type="protein sequence ID" value="EPZ34221.1"/>
    <property type="molecule type" value="Genomic_DNA"/>
</dbReference>
<dbReference type="EMBL" id="ML005054">
    <property type="protein sequence ID" value="RKP20505.1"/>
    <property type="molecule type" value="Genomic_DNA"/>
</dbReference>
<feature type="region of interest" description="Disordered" evidence="15">
    <location>
        <begin position="1"/>
        <end position="82"/>
    </location>
</feature>
<reference evidence="23" key="2">
    <citation type="journal article" date="2018" name="Nat. Microbiol.">
        <title>Leveraging single-cell genomics to expand the fungal tree of life.</title>
        <authorList>
            <person name="Ahrendt S.R."/>
            <person name="Quandt C.A."/>
            <person name="Ciobanu D."/>
            <person name="Clum A."/>
            <person name="Salamov A."/>
            <person name="Andreopoulos B."/>
            <person name="Cheng J.F."/>
            <person name="Woyke T."/>
            <person name="Pelin A."/>
            <person name="Henrissat B."/>
            <person name="Reynolds N.K."/>
            <person name="Benny G.L."/>
            <person name="Smith M.E."/>
            <person name="James T.Y."/>
            <person name="Grigoriev I.V."/>
        </authorList>
    </citation>
    <scope>NUCLEOTIDE SEQUENCE [LARGE SCALE GENOMIC DNA]</scope>
    <source>
        <strain evidence="23">CSF55</strain>
    </source>
</reference>
<accession>A0A075AV78</accession>
<dbReference type="InterPro" id="IPR056290">
    <property type="entry name" value="CEPT76/DRC7_peptidase-like_dom"/>
</dbReference>
<comment type="subcellular location">
    <subcellularLocation>
        <location evidence="1">Cytoplasm</location>
        <location evidence="1">Cytoskeleton</location>
        <location evidence="1">Flagellum axoneme</location>
    </subcellularLocation>
</comment>
<keyword evidence="5" id="KW-0221">Differentiation</keyword>
<dbReference type="PANTHER" id="PTHR35249:SF2">
    <property type="entry name" value="DYNEIN REGULATORY COMPLEX SUBUNIT 7"/>
    <property type="match status" value="1"/>
</dbReference>
<dbReference type="InterPro" id="IPR002931">
    <property type="entry name" value="Transglutaminase-like"/>
</dbReference>
<dbReference type="STRING" id="988480.A0A075AV78"/>
<feature type="domain" description="Dynein regulatory complex subunit 7 MORN" evidence="18">
    <location>
        <begin position="475"/>
        <end position="744"/>
    </location>
</feature>
<dbReference type="OMA" id="CRDDYIT"/>
<comment type="similarity">
    <text evidence="2">Belongs to the DRC7 family.</text>
</comment>
<keyword evidence="7" id="KW-0744">Spermatogenesis</keyword>
<keyword evidence="4" id="KW-0963">Cytoplasm</keyword>
<keyword evidence="11" id="KW-0966">Cell projection</keyword>
<keyword evidence="8 14" id="KW-0175">Coiled coil</keyword>
<proteinExistence type="inferred from homology"/>
<feature type="compositionally biased region" description="Polar residues" evidence="15">
    <location>
        <begin position="20"/>
        <end position="38"/>
    </location>
</feature>
<evidence type="ECO:0000256" key="1">
    <source>
        <dbReference type="ARBA" id="ARBA00004611"/>
    </source>
</evidence>
<evidence type="ECO:0000313" key="22">
    <source>
        <dbReference type="Proteomes" id="UP000030755"/>
    </source>
</evidence>
<keyword evidence="6" id="KW-0282">Flagellum</keyword>
<evidence type="ECO:0000256" key="9">
    <source>
        <dbReference type="ARBA" id="ARBA00023069"/>
    </source>
</evidence>
<dbReference type="GO" id="GO:0048870">
    <property type="term" value="P:cell motility"/>
    <property type="evidence" value="ECO:0007669"/>
    <property type="project" value="TreeGrafter"/>
</dbReference>
<dbReference type="Proteomes" id="UP000030755">
    <property type="component" value="Unassembled WGS sequence"/>
</dbReference>
<evidence type="ECO:0000313" key="20">
    <source>
        <dbReference type="EMBL" id="EPZ34221.1"/>
    </source>
</evidence>
<dbReference type="PANTHER" id="PTHR35249">
    <property type="entry name" value="DYNEIN REGULATORY COMPLEX SUBUNIT 7"/>
    <property type="match status" value="1"/>
</dbReference>
<dbReference type="GO" id="GO:0030154">
    <property type="term" value="P:cell differentiation"/>
    <property type="evidence" value="ECO:0007669"/>
    <property type="project" value="UniProtKB-KW"/>
</dbReference>
<evidence type="ECO:0000259" key="19">
    <source>
        <dbReference type="Pfam" id="PF24671"/>
    </source>
</evidence>
<feature type="domain" description="Transglutaminase-like" evidence="16">
    <location>
        <begin position="167"/>
        <end position="249"/>
    </location>
</feature>
<dbReference type="Gene3D" id="3.10.620.30">
    <property type="match status" value="1"/>
</dbReference>
<evidence type="ECO:0000256" key="2">
    <source>
        <dbReference type="ARBA" id="ARBA00010738"/>
    </source>
</evidence>
<feature type="domain" description="Dynein regulatory complex subunit 7 C-terminal" evidence="19">
    <location>
        <begin position="796"/>
        <end position="901"/>
    </location>
</feature>
<dbReference type="HOGENOM" id="CLU_016052_0_0_1"/>
<evidence type="ECO:0000256" key="5">
    <source>
        <dbReference type="ARBA" id="ARBA00022782"/>
    </source>
</evidence>
<evidence type="ECO:0000256" key="8">
    <source>
        <dbReference type="ARBA" id="ARBA00023054"/>
    </source>
</evidence>